<comment type="caution">
    <text evidence="1">The sequence shown here is derived from an EMBL/GenBank/DDBJ whole genome shotgun (WGS) entry which is preliminary data.</text>
</comment>
<dbReference type="InterPro" id="IPR050708">
    <property type="entry name" value="T6SS_VgrG/RHS"/>
</dbReference>
<dbReference type="STRING" id="946077.W5A_10487"/>
<dbReference type="Proteomes" id="UP000005938">
    <property type="component" value="Unassembled WGS sequence"/>
</dbReference>
<evidence type="ECO:0008006" key="3">
    <source>
        <dbReference type="Google" id="ProtNLM"/>
    </source>
</evidence>
<dbReference type="PANTHER" id="PTHR32305:SF15">
    <property type="entry name" value="PROTEIN RHSA-RELATED"/>
    <property type="match status" value="1"/>
</dbReference>
<proteinExistence type="predicted"/>
<organism evidence="1 2">
    <name type="scientific">Imtechella halotolerans K1</name>
    <dbReference type="NCBI Taxonomy" id="946077"/>
    <lineage>
        <taxon>Bacteria</taxon>
        <taxon>Pseudomonadati</taxon>
        <taxon>Bacteroidota</taxon>
        <taxon>Flavobacteriia</taxon>
        <taxon>Flavobacteriales</taxon>
        <taxon>Flavobacteriaceae</taxon>
        <taxon>Imtechella</taxon>
    </lineage>
</organism>
<dbReference type="Gene3D" id="2.180.10.10">
    <property type="entry name" value="RHS repeat-associated core"/>
    <property type="match status" value="1"/>
</dbReference>
<dbReference type="PANTHER" id="PTHR32305">
    <property type="match status" value="1"/>
</dbReference>
<dbReference type="eggNOG" id="COG3209">
    <property type="taxonomic scope" value="Bacteria"/>
</dbReference>
<gene>
    <name evidence="1" type="ORF">W5A_10487</name>
</gene>
<reference evidence="1 2" key="1">
    <citation type="journal article" date="2012" name="J. Bacteriol.">
        <title>Genome Sequence of the Halotolerant Bacterium Imtechella halotolerans K1T.</title>
        <authorList>
            <person name="Kumar S."/>
            <person name="Vikram S."/>
            <person name="Subramanian S."/>
            <person name="Raghava G.P."/>
            <person name="Pinnaka A.K."/>
        </authorList>
    </citation>
    <scope>NUCLEOTIDE SEQUENCE [LARGE SCALE GENOMIC DNA]</scope>
    <source>
        <strain evidence="1 2">K1</strain>
    </source>
</reference>
<dbReference type="AlphaFoldDB" id="I0WB98"/>
<sequence length="410" mass="44861">MLYNTSRLVTEVKKNNLFLIKLLYNNRGHRIKKEINNQSTGSLIKSEYYVRDASGGVLAIYNGSTVSEHSIFGNSRLGVYFRSGNTSTYEPTDHLGKVRALVGRTGGTPGLKGASDYYPGRMAMPGRNVVGDYRYNYQGQELDQETGKVAFEARLYDPRINRWLTVDPAHEFFSPYMAMGNNWVSVIDPDGRCTTCPDNAKPGDTFNHPELGTVTFTESGGWTDGNGASILDDVVVFSVGKDATVKVLTETDGIGHTYIQIGNNIVFSNGRYNGSDSPSMGAYGLTGDNVLIKKTGQEAQDFLSDRTNKYPTTIQTVNNVNASEVYKNLNNRYNNGASNPNGTGVIDGRYNLLLSNCTTSTAVALKAGGVNVHAIAPKALPVQINLHNQGIDPKQYFENARFEALRGPKF</sequence>
<dbReference type="EMBL" id="AJJU01000019">
    <property type="protein sequence ID" value="EID73664.1"/>
    <property type="molecule type" value="Genomic_DNA"/>
</dbReference>
<accession>I0WB98</accession>
<evidence type="ECO:0000313" key="1">
    <source>
        <dbReference type="EMBL" id="EID73664.1"/>
    </source>
</evidence>
<dbReference type="InterPro" id="IPR022385">
    <property type="entry name" value="Rhs_assc_core"/>
</dbReference>
<dbReference type="NCBIfam" id="TIGR03696">
    <property type="entry name" value="Rhs_assc_core"/>
    <property type="match status" value="1"/>
</dbReference>
<protein>
    <recommendedName>
        <fullName evidence="3">RHS repeat-associated core domain-containing protein</fullName>
    </recommendedName>
</protein>
<name>I0WB98_9FLAO</name>
<keyword evidence="2" id="KW-1185">Reference proteome</keyword>
<evidence type="ECO:0000313" key="2">
    <source>
        <dbReference type="Proteomes" id="UP000005938"/>
    </source>
</evidence>